<evidence type="ECO:0000313" key="11">
    <source>
        <dbReference type="EMBL" id="RDY31934.1"/>
    </source>
</evidence>
<evidence type="ECO:0000256" key="7">
    <source>
        <dbReference type="ARBA" id="ARBA00022556"/>
    </source>
</evidence>
<keyword evidence="6" id="KW-0444">Lipid biosynthesis</keyword>
<evidence type="ECO:0000256" key="4">
    <source>
        <dbReference type="ARBA" id="ARBA00013167"/>
    </source>
</evidence>
<evidence type="ECO:0000256" key="1">
    <source>
        <dbReference type="ARBA" id="ARBA00001055"/>
    </source>
</evidence>
<organism evidence="11 12">
    <name type="scientific">Lachnotalea glycerini</name>
    <dbReference type="NCBI Taxonomy" id="1763509"/>
    <lineage>
        <taxon>Bacteria</taxon>
        <taxon>Bacillati</taxon>
        <taxon>Bacillota</taxon>
        <taxon>Clostridia</taxon>
        <taxon>Lachnospirales</taxon>
        <taxon>Lachnospiraceae</taxon>
        <taxon>Lachnotalea</taxon>
    </lineage>
</organism>
<dbReference type="Gene3D" id="3.10.129.10">
    <property type="entry name" value="Hotdog Thioesterase"/>
    <property type="match status" value="1"/>
</dbReference>
<evidence type="ECO:0000256" key="10">
    <source>
        <dbReference type="ARBA" id="ARBA00025049"/>
    </source>
</evidence>
<evidence type="ECO:0000256" key="3">
    <source>
        <dbReference type="ARBA" id="ARBA00009174"/>
    </source>
</evidence>
<keyword evidence="7" id="KW-0441">Lipid A biosynthesis</keyword>
<dbReference type="SUPFAM" id="SSF54637">
    <property type="entry name" value="Thioesterase/thiol ester dehydrase-isomerase"/>
    <property type="match status" value="1"/>
</dbReference>
<evidence type="ECO:0000256" key="2">
    <source>
        <dbReference type="ARBA" id="ARBA00004496"/>
    </source>
</evidence>
<protein>
    <recommendedName>
        <fullName evidence="4">3-hydroxyacyl-[acyl-carrier-protein] dehydratase</fullName>
        <ecNumber evidence="4">4.2.1.59</ecNumber>
    </recommendedName>
</protein>
<dbReference type="GO" id="GO:0009245">
    <property type="term" value="P:lipid A biosynthetic process"/>
    <property type="evidence" value="ECO:0007669"/>
    <property type="project" value="UniProtKB-KW"/>
</dbReference>
<dbReference type="EC" id="4.2.1.59" evidence="4"/>
<keyword evidence="12" id="KW-1185">Reference proteome</keyword>
<dbReference type="EMBL" id="NOKA02000008">
    <property type="protein sequence ID" value="RDY31934.1"/>
    <property type="molecule type" value="Genomic_DNA"/>
</dbReference>
<sequence length="141" mass="16036">MNIDNILPHRKPFLFVDEIVEVQYMKYSKGIKYVNVNEFWVEGHFPGNPIFPGVLLLETMAQVGGLVFVDSTGNMPEKKFAYLSKVDRFKILQKVIPGDEIIVEAVFVDSFMQFAKVKAKANVNGKKLAEAEITYTFLDNL</sequence>
<accession>A0A371JGR7</accession>
<dbReference type="Proteomes" id="UP000216411">
    <property type="component" value="Unassembled WGS sequence"/>
</dbReference>
<evidence type="ECO:0000313" key="12">
    <source>
        <dbReference type="Proteomes" id="UP000216411"/>
    </source>
</evidence>
<comment type="caution">
    <text evidence="11">The sequence shown here is derived from an EMBL/GenBank/DDBJ whole genome shotgun (WGS) entry which is preliminary data.</text>
</comment>
<keyword evidence="8" id="KW-0443">Lipid metabolism</keyword>
<comment type="similarity">
    <text evidence="3">Belongs to the thioester dehydratase family. FabZ subfamily.</text>
</comment>
<comment type="subcellular location">
    <subcellularLocation>
        <location evidence="2">Cytoplasm</location>
    </subcellularLocation>
</comment>
<evidence type="ECO:0000256" key="9">
    <source>
        <dbReference type="ARBA" id="ARBA00023239"/>
    </source>
</evidence>
<keyword evidence="5" id="KW-0963">Cytoplasm</keyword>
<dbReference type="GO" id="GO:0005737">
    <property type="term" value="C:cytoplasm"/>
    <property type="evidence" value="ECO:0007669"/>
    <property type="project" value="UniProtKB-SubCell"/>
</dbReference>
<dbReference type="CDD" id="cd01288">
    <property type="entry name" value="FabZ"/>
    <property type="match status" value="1"/>
</dbReference>
<evidence type="ECO:0000256" key="5">
    <source>
        <dbReference type="ARBA" id="ARBA00022490"/>
    </source>
</evidence>
<evidence type="ECO:0000256" key="8">
    <source>
        <dbReference type="ARBA" id="ARBA00023098"/>
    </source>
</evidence>
<dbReference type="PANTHER" id="PTHR30272:SF1">
    <property type="entry name" value="3-HYDROXYACYL-[ACYL-CARRIER-PROTEIN] DEHYDRATASE"/>
    <property type="match status" value="1"/>
</dbReference>
<comment type="catalytic activity">
    <reaction evidence="1">
        <text>a (3R)-hydroxyacyl-[ACP] = a (2E)-enoyl-[ACP] + H2O</text>
        <dbReference type="Rhea" id="RHEA:13097"/>
        <dbReference type="Rhea" id="RHEA-COMP:9925"/>
        <dbReference type="Rhea" id="RHEA-COMP:9945"/>
        <dbReference type="ChEBI" id="CHEBI:15377"/>
        <dbReference type="ChEBI" id="CHEBI:78784"/>
        <dbReference type="ChEBI" id="CHEBI:78827"/>
        <dbReference type="EC" id="4.2.1.59"/>
    </reaction>
</comment>
<gene>
    <name evidence="11" type="ORF">CG710_007255</name>
</gene>
<dbReference type="GO" id="GO:0016020">
    <property type="term" value="C:membrane"/>
    <property type="evidence" value="ECO:0007669"/>
    <property type="project" value="GOC"/>
</dbReference>
<dbReference type="Pfam" id="PF07977">
    <property type="entry name" value="FabA"/>
    <property type="match status" value="1"/>
</dbReference>
<dbReference type="FunFam" id="3.10.129.10:FF:000001">
    <property type="entry name" value="3-hydroxyacyl-[acyl-carrier-protein] dehydratase FabZ"/>
    <property type="match status" value="1"/>
</dbReference>
<dbReference type="InterPro" id="IPR013114">
    <property type="entry name" value="FabA_FabZ"/>
</dbReference>
<reference evidence="11 12" key="1">
    <citation type="journal article" date="2017" name="Genome Announc.">
        <title>Draft Genome Sequence of a Sporulating and Motile Strain of Lachnotalea glycerini Isolated from Water in Quebec City, Canada.</title>
        <authorList>
            <person name="Maheux A.F."/>
            <person name="Boudreau D.K."/>
            <person name="Berube E."/>
            <person name="Boissinot M."/>
            <person name="Raymond F."/>
            <person name="Brodeur S."/>
            <person name="Corbeil J."/>
            <person name="Isabel S."/>
            <person name="Omar R.F."/>
            <person name="Bergeron M.G."/>
        </authorList>
    </citation>
    <scope>NUCLEOTIDE SEQUENCE [LARGE SCALE GENOMIC DNA]</scope>
    <source>
        <strain evidence="11 12">CCRI-19302</strain>
    </source>
</reference>
<dbReference type="GO" id="GO:0019171">
    <property type="term" value="F:(3R)-hydroxyacyl-[acyl-carrier-protein] dehydratase activity"/>
    <property type="evidence" value="ECO:0007669"/>
    <property type="project" value="UniProtKB-EC"/>
</dbReference>
<dbReference type="AlphaFoldDB" id="A0A371JGR7"/>
<dbReference type="RefSeq" id="WP_094377417.1">
    <property type="nucleotide sequence ID" value="NZ_NOKA02000008.1"/>
</dbReference>
<proteinExistence type="inferred from homology"/>
<dbReference type="OrthoDB" id="9772788at2"/>
<dbReference type="NCBIfam" id="NF000582">
    <property type="entry name" value="PRK00006.1"/>
    <property type="match status" value="1"/>
</dbReference>
<dbReference type="PANTHER" id="PTHR30272">
    <property type="entry name" value="3-HYDROXYACYL-[ACYL-CARRIER-PROTEIN] DEHYDRATASE"/>
    <property type="match status" value="1"/>
</dbReference>
<dbReference type="InterPro" id="IPR029069">
    <property type="entry name" value="HotDog_dom_sf"/>
</dbReference>
<comment type="function">
    <text evidence="10">Involved in unsaturated fatty acids biosynthesis. Catalyzes the dehydration of short chain beta-hydroxyacyl-ACPs and long chain saturated and unsaturated beta-hydroxyacyl-ACPs.</text>
</comment>
<keyword evidence="9" id="KW-0456">Lyase</keyword>
<name>A0A371JGR7_9FIRM</name>
<evidence type="ECO:0000256" key="6">
    <source>
        <dbReference type="ARBA" id="ARBA00022516"/>
    </source>
</evidence>